<accession>A0AAW6RP74</accession>
<keyword evidence="3" id="KW-1185">Reference proteome</keyword>
<comment type="caution">
    <text evidence="2">The sequence shown here is derived from an EMBL/GenBank/DDBJ whole genome shotgun (WGS) entry which is preliminary data.</text>
</comment>
<dbReference type="Proteomes" id="UP001237156">
    <property type="component" value="Unassembled WGS sequence"/>
</dbReference>
<reference evidence="2 3" key="1">
    <citation type="submission" date="2023-04" db="EMBL/GenBank/DDBJ databases">
        <title>Ottowia paracancer sp. nov., isolated from human stomach.</title>
        <authorList>
            <person name="Song Y."/>
        </authorList>
    </citation>
    <scope>NUCLEOTIDE SEQUENCE [LARGE SCALE GENOMIC DNA]</scope>
    <source>
        <strain evidence="2 3">10c7w1</strain>
    </source>
</reference>
<keyword evidence="1" id="KW-0175">Coiled coil</keyword>
<evidence type="ECO:0000256" key="1">
    <source>
        <dbReference type="SAM" id="Coils"/>
    </source>
</evidence>
<feature type="non-terminal residue" evidence="2">
    <location>
        <position position="190"/>
    </location>
</feature>
<proteinExistence type="predicted"/>
<gene>
    <name evidence="2" type="ORF">QB898_10875</name>
</gene>
<organism evidence="2 3">
    <name type="scientific">Ottowia cancrivicina</name>
    <dbReference type="NCBI Taxonomy" id="3040346"/>
    <lineage>
        <taxon>Bacteria</taxon>
        <taxon>Pseudomonadati</taxon>
        <taxon>Pseudomonadota</taxon>
        <taxon>Betaproteobacteria</taxon>
        <taxon>Burkholderiales</taxon>
        <taxon>Comamonadaceae</taxon>
        <taxon>Ottowia</taxon>
    </lineage>
</organism>
<sequence length="190" mass="22017">MSIQSLIKEGIDLFRDKKFNEAITKLSQALNQIENKNSQIQEQNNIQFWLGRCYFEQAMKAKGEASKRLFEQAIEHHQQQSRLTEQLEGENGIQGQINVQFWLGHCYLEQAIKAKGEASTRLFEQAIEHHQQQLRLAKQLEDENGIQEQINAQHLLGQCYFEQAMKAEGEASEQLFGQAVKHHQQQLRLA</sequence>
<dbReference type="SUPFAM" id="SSF48452">
    <property type="entry name" value="TPR-like"/>
    <property type="match status" value="1"/>
</dbReference>
<name>A0AAW6RP74_9BURK</name>
<dbReference type="RefSeq" id="WP_279524970.1">
    <property type="nucleotide sequence ID" value="NZ_JARVII010000027.1"/>
</dbReference>
<dbReference type="EMBL" id="JARVII010000027">
    <property type="protein sequence ID" value="MDG9700203.1"/>
    <property type="molecule type" value="Genomic_DNA"/>
</dbReference>
<evidence type="ECO:0008006" key="4">
    <source>
        <dbReference type="Google" id="ProtNLM"/>
    </source>
</evidence>
<dbReference type="InterPro" id="IPR011990">
    <property type="entry name" value="TPR-like_helical_dom_sf"/>
</dbReference>
<feature type="coiled-coil region" evidence="1">
    <location>
        <begin position="19"/>
        <end position="46"/>
    </location>
</feature>
<evidence type="ECO:0000313" key="3">
    <source>
        <dbReference type="Proteomes" id="UP001237156"/>
    </source>
</evidence>
<dbReference type="Gene3D" id="1.25.40.10">
    <property type="entry name" value="Tetratricopeptide repeat domain"/>
    <property type="match status" value="1"/>
</dbReference>
<dbReference type="AlphaFoldDB" id="A0AAW6RP74"/>
<protein>
    <recommendedName>
        <fullName evidence="4">Tetratricopeptide repeat protein</fullName>
    </recommendedName>
</protein>
<evidence type="ECO:0000313" key="2">
    <source>
        <dbReference type="EMBL" id="MDG9700203.1"/>
    </source>
</evidence>